<dbReference type="PIRSF" id="PIRSF000429">
    <property type="entry name" value="Ac-CoA_Ac_transf"/>
    <property type="match status" value="1"/>
</dbReference>
<dbReference type="Pfam" id="PF00108">
    <property type="entry name" value="Thiolase_N"/>
    <property type="match status" value="1"/>
</dbReference>
<dbReference type="SUPFAM" id="SSF53901">
    <property type="entry name" value="Thiolase-like"/>
    <property type="match status" value="2"/>
</dbReference>
<feature type="domain" description="Thiolase C-terminal" evidence="2">
    <location>
        <begin position="233"/>
        <end position="377"/>
    </location>
</feature>
<dbReference type="InterPro" id="IPR020616">
    <property type="entry name" value="Thiolase_N"/>
</dbReference>
<dbReference type="EMBL" id="JAXCLA010000009">
    <property type="protein sequence ID" value="MDY0748060.1"/>
    <property type="molecule type" value="Genomic_DNA"/>
</dbReference>
<dbReference type="RefSeq" id="WP_320426026.1">
    <property type="nucleotide sequence ID" value="NZ_JAXCLA010000009.1"/>
</dbReference>
<evidence type="ECO:0000259" key="1">
    <source>
        <dbReference type="Pfam" id="PF00108"/>
    </source>
</evidence>
<comment type="caution">
    <text evidence="3">The sequence shown here is derived from an EMBL/GenBank/DDBJ whole genome shotgun (WGS) entry which is preliminary data.</text>
</comment>
<evidence type="ECO:0000313" key="3">
    <source>
        <dbReference type="EMBL" id="MDY0748060.1"/>
    </source>
</evidence>
<dbReference type="Pfam" id="PF22691">
    <property type="entry name" value="Thiolase_C_1"/>
    <property type="match status" value="1"/>
</dbReference>
<protein>
    <submittedName>
        <fullName evidence="3">Thiolase family protein</fullName>
    </submittedName>
</protein>
<dbReference type="InterPro" id="IPR002155">
    <property type="entry name" value="Thiolase"/>
</dbReference>
<sequence>MSFVTGVGLTSFGRHENRSSLDLMTEAATAALADSGLQRRDVDGLVCGYATTMPHIMLSTLFAEHLGVQPRYAHAVQVGGATGFAMVMLAHLVVQGGAADHVLVVAGENRLTGQTRDATMQTLAQAGHARYEVPLGPTVPAYYALVASRYMHEFGLTEGDLAQLAVQMRRNAIDNPGAHLRDAITVDDVLRSTPIATPLKLMDCCPISDGAAAFIVSREAVSPHSLRIIGASQAHTHQHVTAAPTLTQFGAAPAMQRAMAQAGVAHVDVGYAALYDSFTITLAILLEELGLAERGQSGRAAAAGYFAPNGTLPLNTHGGLLSYGHCGVAGALAHLAETHLQMTRRAGPRQIPSEPAIAMLHGDGGIMSSHISMIMERPQ</sequence>
<feature type="domain" description="Thiolase N-terminal" evidence="1">
    <location>
        <begin position="9"/>
        <end position="219"/>
    </location>
</feature>
<keyword evidence="4" id="KW-1185">Reference proteome</keyword>
<dbReference type="CDD" id="cd00829">
    <property type="entry name" value="SCP-x_thiolase"/>
    <property type="match status" value="1"/>
</dbReference>
<organism evidence="3 4">
    <name type="scientific">Roseateles agri</name>
    <dbReference type="NCBI Taxonomy" id="3098619"/>
    <lineage>
        <taxon>Bacteria</taxon>
        <taxon>Pseudomonadati</taxon>
        <taxon>Pseudomonadota</taxon>
        <taxon>Betaproteobacteria</taxon>
        <taxon>Burkholderiales</taxon>
        <taxon>Sphaerotilaceae</taxon>
        <taxon>Roseateles</taxon>
    </lineage>
</organism>
<dbReference type="InterPro" id="IPR055140">
    <property type="entry name" value="Thiolase_C_2"/>
</dbReference>
<evidence type="ECO:0000259" key="2">
    <source>
        <dbReference type="Pfam" id="PF22691"/>
    </source>
</evidence>
<dbReference type="Proteomes" id="UP001285263">
    <property type="component" value="Unassembled WGS sequence"/>
</dbReference>
<dbReference type="PANTHER" id="PTHR42870:SF1">
    <property type="entry name" value="NON-SPECIFIC LIPID-TRANSFER PROTEIN-LIKE 2"/>
    <property type="match status" value="1"/>
</dbReference>
<dbReference type="Gene3D" id="3.40.47.10">
    <property type="match status" value="1"/>
</dbReference>
<accession>A0ABU5DP14</accession>
<proteinExistence type="predicted"/>
<dbReference type="PANTHER" id="PTHR42870">
    <property type="entry name" value="ACETYL-COA C-ACETYLTRANSFERASE"/>
    <property type="match status" value="1"/>
</dbReference>
<dbReference type="InterPro" id="IPR016039">
    <property type="entry name" value="Thiolase-like"/>
</dbReference>
<name>A0ABU5DP14_9BURK</name>
<reference evidence="3 4" key="1">
    <citation type="submission" date="2023-11" db="EMBL/GenBank/DDBJ databases">
        <title>Paucibacter sp. nov., isolated from fresh soil in Korea.</title>
        <authorList>
            <person name="Le N.T.T."/>
        </authorList>
    </citation>
    <scope>NUCLEOTIDE SEQUENCE [LARGE SCALE GENOMIC DNA]</scope>
    <source>
        <strain evidence="3 4">R3-3</strain>
    </source>
</reference>
<evidence type="ECO:0000313" key="4">
    <source>
        <dbReference type="Proteomes" id="UP001285263"/>
    </source>
</evidence>
<gene>
    <name evidence="3" type="ORF">SNE35_26405</name>
</gene>